<dbReference type="EMBL" id="AHZU02000252">
    <property type="protein sequence ID" value="KFG46735.1"/>
    <property type="molecule type" value="Genomic_DNA"/>
</dbReference>
<comment type="caution">
    <text evidence="2">The sequence shown here is derived from an EMBL/GenBank/DDBJ whole genome shotgun (WGS) entry which is preliminary data.</text>
</comment>
<gene>
    <name evidence="2" type="ORF">TGDOM2_247640</name>
</gene>
<sequence length="341" mass="37249">MATPLTHSIRNAGLQVYRHLTLSALPWRSPLPTHAARSGDERTSHEGSNSVSSPLRSRHTCLWCDARWRPSPSGSLLSSPPREASLRELQMHSAEVRIHGREAGENFVSRVPAESAGEGPLAACRKGSCRDAAGDELEGGTGEKGTFWVGKEESVGTSTLLGFCELERDARARIRVLRQPHSSLSATLCASSASVSRNSDAPAEVPWSRVDSEKCLLSSSLSSSALGSGEARFFLAPSLSPFFSVRDGGGPVRAEGLKQQEMVQKQALMGVQTVEGEGTRKGEEKEGLRRQGKVKGDALTDMLFESEHAPKVEMECMNKKNRLALRKRRRRMGERVSLRYR</sequence>
<name>A0A086KQR7_TOXGO</name>
<dbReference type="VEuPathDB" id="ToxoDB:TGDOM2_247640"/>
<organism evidence="2 3">
    <name type="scientific">Toxoplasma gondii GAB2-2007-GAL-DOM2</name>
    <dbReference type="NCBI Taxonomy" id="1130820"/>
    <lineage>
        <taxon>Eukaryota</taxon>
        <taxon>Sar</taxon>
        <taxon>Alveolata</taxon>
        <taxon>Apicomplexa</taxon>
        <taxon>Conoidasida</taxon>
        <taxon>Coccidia</taxon>
        <taxon>Eucoccidiorida</taxon>
        <taxon>Eimeriorina</taxon>
        <taxon>Sarcocystidae</taxon>
        <taxon>Toxoplasma</taxon>
    </lineage>
</organism>
<evidence type="ECO:0000256" key="1">
    <source>
        <dbReference type="SAM" id="MobiDB-lite"/>
    </source>
</evidence>
<dbReference type="Proteomes" id="UP000028837">
    <property type="component" value="Unassembled WGS sequence"/>
</dbReference>
<feature type="region of interest" description="Disordered" evidence="1">
    <location>
        <begin position="29"/>
        <end position="55"/>
    </location>
</feature>
<accession>A0A086KQR7</accession>
<reference evidence="2 3" key="1">
    <citation type="submission" date="2014-02" db="EMBL/GenBank/DDBJ databases">
        <authorList>
            <person name="Sibley D."/>
            <person name="Venepally P."/>
            <person name="Karamycheva S."/>
            <person name="Hadjithomas M."/>
            <person name="Khan A."/>
            <person name="Brunk B."/>
            <person name="Roos D."/>
            <person name="Caler E."/>
            <person name="Lorenzi H."/>
        </authorList>
    </citation>
    <scope>NUCLEOTIDE SEQUENCE [LARGE SCALE GENOMIC DNA]</scope>
    <source>
        <strain evidence="2 3">GAB2-2007-GAL-DOM2</strain>
    </source>
</reference>
<dbReference type="SMR" id="A0A086KQR7"/>
<dbReference type="AlphaFoldDB" id="A0A086KQR7"/>
<feature type="compositionally biased region" description="Polar residues" evidence="1">
    <location>
        <begin position="46"/>
        <end position="55"/>
    </location>
</feature>
<protein>
    <submittedName>
        <fullName evidence="2">Uncharacterized protein</fullName>
    </submittedName>
</protein>
<dbReference type="OrthoDB" id="10379102at2759"/>
<evidence type="ECO:0000313" key="2">
    <source>
        <dbReference type="EMBL" id="KFG46735.1"/>
    </source>
</evidence>
<evidence type="ECO:0000313" key="3">
    <source>
        <dbReference type="Proteomes" id="UP000028837"/>
    </source>
</evidence>
<proteinExistence type="predicted"/>